<feature type="compositionally biased region" description="Polar residues" evidence="1">
    <location>
        <begin position="313"/>
        <end position="324"/>
    </location>
</feature>
<feature type="compositionally biased region" description="Low complexity" evidence="1">
    <location>
        <begin position="124"/>
        <end position="135"/>
    </location>
</feature>
<dbReference type="InterPro" id="IPR013320">
    <property type="entry name" value="ConA-like_dom_sf"/>
</dbReference>
<feature type="compositionally biased region" description="Polar residues" evidence="1">
    <location>
        <begin position="577"/>
        <end position="588"/>
    </location>
</feature>
<reference evidence="2" key="1">
    <citation type="submission" date="2021-02" db="EMBL/GenBank/DDBJ databases">
        <authorList>
            <person name="Dougan E. K."/>
            <person name="Rhodes N."/>
            <person name="Thang M."/>
            <person name="Chan C."/>
        </authorList>
    </citation>
    <scope>NUCLEOTIDE SEQUENCE</scope>
</reference>
<dbReference type="Pfam" id="PF13385">
    <property type="entry name" value="Laminin_G_3"/>
    <property type="match status" value="1"/>
</dbReference>
<feature type="compositionally biased region" description="Low complexity" evidence="1">
    <location>
        <begin position="144"/>
        <end position="167"/>
    </location>
</feature>
<dbReference type="Gene3D" id="2.60.120.200">
    <property type="match status" value="1"/>
</dbReference>
<evidence type="ECO:0000313" key="3">
    <source>
        <dbReference type="Proteomes" id="UP000649617"/>
    </source>
</evidence>
<organism evidence="2 3">
    <name type="scientific">Symbiodinium pilosum</name>
    <name type="common">Dinoflagellate</name>
    <dbReference type="NCBI Taxonomy" id="2952"/>
    <lineage>
        <taxon>Eukaryota</taxon>
        <taxon>Sar</taxon>
        <taxon>Alveolata</taxon>
        <taxon>Dinophyceae</taxon>
        <taxon>Suessiales</taxon>
        <taxon>Symbiodiniaceae</taxon>
        <taxon>Symbiodinium</taxon>
    </lineage>
</organism>
<keyword evidence="3" id="KW-1185">Reference proteome</keyword>
<feature type="region of interest" description="Disordered" evidence="1">
    <location>
        <begin position="569"/>
        <end position="611"/>
    </location>
</feature>
<dbReference type="SUPFAM" id="SSF49899">
    <property type="entry name" value="Concanavalin A-like lectins/glucanases"/>
    <property type="match status" value="1"/>
</dbReference>
<dbReference type="EMBL" id="CAJNIZ010021358">
    <property type="protein sequence ID" value="CAE7450874.1"/>
    <property type="molecule type" value="Genomic_DNA"/>
</dbReference>
<dbReference type="OrthoDB" id="432944at2759"/>
<comment type="caution">
    <text evidence="2">The sequence shown here is derived from an EMBL/GenBank/DDBJ whole genome shotgun (WGS) entry which is preliminary data.</text>
</comment>
<evidence type="ECO:0000313" key="2">
    <source>
        <dbReference type="EMBL" id="CAE7450874.1"/>
    </source>
</evidence>
<sequence>MLKQSTRCATELAKWQICPGSGLEIDLQSSAQMMQYSLPPLARIGLTVWPFIGLAFGTTTGKDCASNAASLLAVKAETHVAELALLEDAPINFTNGSNASINETLEGLVSNNIVQNMKEIKALPNPENRSNSSSNGTDFNGTANDTKNGTSNSSNGTAGDTNGTAGSQRPKHGFGELAVNLEFITLKLAQLETVAELQQVEIHKLLAKVDEQDQEIKKLKQAQTGAAPSPPTSSLSQESSRARVEEAQKVFKKVVQKHFHQRQKREFVTPFSGTTKKAAKESGGPKSAKKQARQARQAPAAAREDREALLQRSTSSGEGQGNLSSLDTAVSAKWVDDVVDTVSDVGSSALGTITDGTGMIGDALGDAYEHAADQISFVANTVIDTVEMAVTILLRGFTDWDAACPDMQWPSMTVNSNGLYVDWGKQYCYIRLMGQSITLLDFDFGETSLSWPEPIKTVTRYGLEPIKAVVNIGREIVSCATEGSVTDVFKCFGNKLLEVVPPLNFLNRIGDMIQEFIEVFAHIATAVINTILKDSSSLIQQAVNSSFPAVGSQPVVHHTGRNLVIKTHAQRRPGATSAATSHPPNSAAQVGAKLKRARRDDDDDDSDGGITFEIHDNEANYATKLITQFAGKETDTSSCLAFAPKTRRGADNTVTKRDWQVGDYGDFIQLEPWAVPCDNEWMQENPDKWEGYSFYTWESAIEKCVTVSYSMSTQPVLAFVGGLQFDLLPSPLTEMETTVCWPDKQPGGVDLSVLRTVILSGGVPLFSRTLRLTKRFGSNTDFKQGNIFPAHETWRNPIGIATAQHGVEDDRSLEAMDREALLQNESYTKNRKPPPKHQDLHWTEEEVHLASMLYDRYMNTTMTSQLRGPEARRKLRLMQEDQETGTSSDFELFSFANPGLVSFNIRGILANNDLQIGLKVSFGPFTSPEKRITLVNIVDHYRLVLSAMPFVSVDTRLKALDALKNFSTNDVSSASTGTASVVGEAVVAQNYKSPGRNYLAFSTRQHGQVTNLWQGLIAGDMTWEVMMKFHETPPYQTNIMGSYEFNDNSYSTSNRRRSVGLFIKPDGRHFIGSALQGERGSAASGPNLFDHKWHHVVLVLSKSTQKAYYFIDGVRINSADYLVGNQNPSIDGTITIGGGHLGRNFDNQVSRFAIWSRAWSQEDATKALTCGVDTTGLKVLYTLDGGFEDIEDHYLDLRSVGPNGAFVTCSDCSHCATYASTSVSIR</sequence>
<gene>
    <name evidence="2" type="primary">carA2</name>
    <name evidence="2" type="ORF">SPIL2461_LOCUS11043</name>
</gene>
<evidence type="ECO:0000256" key="1">
    <source>
        <dbReference type="SAM" id="MobiDB-lite"/>
    </source>
</evidence>
<protein>
    <submittedName>
        <fullName evidence="2">CarA2 protein</fullName>
    </submittedName>
</protein>
<dbReference type="AlphaFoldDB" id="A0A812RUE0"/>
<feature type="region of interest" description="Disordered" evidence="1">
    <location>
        <begin position="264"/>
        <end position="324"/>
    </location>
</feature>
<feature type="region of interest" description="Disordered" evidence="1">
    <location>
        <begin position="121"/>
        <end position="171"/>
    </location>
</feature>
<feature type="region of interest" description="Disordered" evidence="1">
    <location>
        <begin position="217"/>
        <end position="243"/>
    </location>
</feature>
<name>A0A812RUE0_SYMPI</name>
<proteinExistence type="predicted"/>
<dbReference type="Proteomes" id="UP000649617">
    <property type="component" value="Unassembled WGS sequence"/>
</dbReference>
<accession>A0A812RUE0</accession>